<feature type="transmembrane region" description="Helical" evidence="11">
    <location>
        <begin position="6"/>
        <end position="25"/>
    </location>
</feature>
<reference evidence="14 15" key="1">
    <citation type="submission" date="2022-09" db="EMBL/GenBank/DDBJ databases">
        <authorList>
            <person name="Palmer J.M."/>
        </authorList>
    </citation>
    <scope>NUCLEOTIDE SEQUENCE [LARGE SCALE GENOMIC DNA]</scope>
    <source>
        <strain evidence="14 15">DSM 7382</strain>
    </source>
</reference>
<name>A0AAW0FZQ5_9APHY</name>
<dbReference type="Gene3D" id="1.20.1560.10">
    <property type="entry name" value="ABC transporter type 1, transmembrane domain"/>
    <property type="match status" value="1"/>
</dbReference>
<evidence type="ECO:0000256" key="6">
    <source>
        <dbReference type="ARBA" id="ARBA00022840"/>
    </source>
</evidence>
<dbReference type="CDD" id="cd18596">
    <property type="entry name" value="ABC_6TM_VMR1_D1_like"/>
    <property type="match status" value="1"/>
</dbReference>
<feature type="region of interest" description="Disordered" evidence="10">
    <location>
        <begin position="417"/>
        <end position="438"/>
    </location>
</feature>
<feature type="transmembrane region" description="Helical" evidence="11">
    <location>
        <begin position="1040"/>
        <end position="1059"/>
    </location>
</feature>
<dbReference type="Gene3D" id="3.40.50.300">
    <property type="entry name" value="P-loop containing nucleotide triphosphate hydrolases"/>
    <property type="match status" value="1"/>
</dbReference>
<evidence type="ECO:0000256" key="11">
    <source>
        <dbReference type="SAM" id="Phobius"/>
    </source>
</evidence>
<feature type="compositionally biased region" description="Basic and acidic residues" evidence="10">
    <location>
        <begin position="424"/>
        <end position="435"/>
    </location>
</feature>
<evidence type="ECO:0000256" key="7">
    <source>
        <dbReference type="ARBA" id="ARBA00022989"/>
    </source>
</evidence>
<keyword evidence="6" id="KW-0067">ATP-binding</keyword>
<dbReference type="PANTHER" id="PTHR24223">
    <property type="entry name" value="ATP-BINDING CASSETTE SUB-FAMILY C"/>
    <property type="match status" value="1"/>
</dbReference>
<dbReference type="InterPro" id="IPR003593">
    <property type="entry name" value="AAA+_ATPase"/>
</dbReference>
<organism evidence="14 15">
    <name type="scientific">Cerrena zonata</name>
    <dbReference type="NCBI Taxonomy" id="2478898"/>
    <lineage>
        <taxon>Eukaryota</taxon>
        <taxon>Fungi</taxon>
        <taxon>Dikarya</taxon>
        <taxon>Basidiomycota</taxon>
        <taxon>Agaricomycotina</taxon>
        <taxon>Agaricomycetes</taxon>
        <taxon>Polyporales</taxon>
        <taxon>Cerrenaceae</taxon>
        <taxon>Cerrena</taxon>
    </lineage>
</organism>
<dbReference type="InterPro" id="IPR050173">
    <property type="entry name" value="ABC_transporter_C-like"/>
</dbReference>
<dbReference type="FunFam" id="3.40.50.300:FF:000825">
    <property type="entry name" value="ABC bile acid transporter"/>
    <property type="match status" value="1"/>
</dbReference>
<evidence type="ECO:0000256" key="4">
    <source>
        <dbReference type="ARBA" id="ARBA00022737"/>
    </source>
</evidence>
<dbReference type="CDD" id="cd03250">
    <property type="entry name" value="ABCC_MRP_domain1"/>
    <property type="match status" value="1"/>
</dbReference>
<comment type="subcellular location">
    <subcellularLocation>
        <location evidence="1">Membrane</location>
        <topology evidence="1">Multi-pass membrane protein</topology>
    </subcellularLocation>
</comment>
<keyword evidence="9" id="KW-0325">Glycoprotein</keyword>
<dbReference type="Pfam" id="PF00005">
    <property type="entry name" value="ABC_tran"/>
    <property type="match status" value="1"/>
</dbReference>
<proteinExistence type="predicted"/>
<accession>A0AAW0FZQ5</accession>
<keyword evidence="15" id="KW-1185">Reference proteome</keyword>
<dbReference type="Pfam" id="PF00664">
    <property type="entry name" value="ABC_membrane"/>
    <property type="match status" value="1"/>
</dbReference>
<feature type="region of interest" description="Disordered" evidence="10">
    <location>
        <begin position="951"/>
        <end position="1009"/>
    </location>
</feature>
<dbReference type="EMBL" id="JASBNA010000020">
    <property type="protein sequence ID" value="KAK7685597.1"/>
    <property type="molecule type" value="Genomic_DNA"/>
</dbReference>
<comment type="caution">
    <text evidence="14">The sequence shown here is derived from an EMBL/GenBank/DDBJ whole genome shotgun (WGS) entry which is preliminary data.</text>
</comment>
<keyword evidence="3 11" id="KW-0812">Transmembrane</keyword>
<feature type="transmembrane region" description="Helical" evidence="11">
    <location>
        <begin position="1080"/>
        <end position="1098"/>
    </location>
</feature>
<feature type="domain" description="ABC transmembrane type-1" evidence="13">
    <location>
        <begin position="323"/>
        <end position="610"/>
    </location>
</feature>
<feature type="transmembrane region" description="Helical" evidence="11">
    <location>
        <begin position="319"/>
        <end position="342"/>
    </location>
</feature>
<keyword evidence="5" id="KW-0547">Nucleotide-binding</keyword>
<dbReference type="PANTHER" id="PTHR24223:SF353">
    <property type="entry name" value="ABC TRANSPORTER ATP-BINDING PROTEIN_PERMEASE VMR1-RELATED"/>
    <property type="match status" value="1"/>
</dbReference>
<feature type="compositionally biased region" description="Low complexity" evidence="10">
    <location>
        <begin position="982"/>
        <end position="999"/>
    </location>
</feature>
<dbReference type="AlphaFoldDB" id="A0AAW0FZQ5"/>
<keyword evidence="7 11" id="KW-1133">Transmembrane helix</keyword>
<dbReference type="PROSITE" id="PS50893">
    <property type="entry name" value="ABC_TRANSPORTER_2"/>
    <property type="match status" value="1"/>
</dbReference>
<evidence type="ECO:0000259" key="12">
    <source>
        <dbReference type="PROSITE" id="PS50893"/>
    </source>
</evidence>
<dbReference type="SUPFAM" id="SSF52540">
    <property type="entry name" value="P-loop containing nucleoside triphosphate hydrolases"/>
    <property type="match status" value="1"/>
</dbReference>
<dbReference type="SMART" id="SM00382">
    <property type="entry name" value="AAA"/>
    <property type="match status" value="1"/>
</dbReference>
<feature type="transmembrane region" description="Helical" evidence="11">
    <location>
        <begin position="570"/>
        <end position="592"/>
    </location>
</feature>
<dbReference type="PROSITE" id="PS00211">
    <property type="entry name" value="ABC_TRANSPORTER_1"/>
    <property type="match status" value="1"/>
</dbReference>
<gene>
    <name evidence="14" type="ORF">QCA50_011464</name>
</gene>
<evidence type="ECO:0000313" key="14">
    <source>
        <dbReference type="EMBL" id="KAK7685597.1"/>
    </source>
</evidence>
<dbReference type="Proteomes" id="UP001385951">
    <property type="component" value="Unassembled WGS sequence"/>
</dbReference>
<feature type="domain" description="ABC transporter" evidence="12">
    <location>
        <begin position="698"/>
        <end position="960"/>
    </location>
</feature>
<dbReference type="InterPro" id="IPR027417">
    <property type="entry name" value="P-loop_NTPase"/>
</dbReference>
<evidence type="ECO:0000313" key="15">
    <source>
        <dbReference type="Proteomes" id="UP001385951"/>
    </source>
</evidence>
<keyword evidence="4" id="KW-0677">Repeat</keyword>
<dbReference type="InterPro" id="IPR011527">
    <property type="entry name" value="ABC1_TM_dom"/>
</dbReference>
<dbReference type="InterPro" id="IPR017871">
    <property type="entry name" value="ABC_transporter-like_CS"/>
</dbReference>
<evidence type="ECO:0000256" key="1">
    <source>
        <dbReference type="ARBA" id="ARBA00004141"/>
    </source>
</evidence>
<protein>
    <submittedName>
        <fullName evidence="14">Uncharacterized protein</fullName>
    </submittedName>
</protein>
<evidence type="ECO:0000256" key="10">
    <source>
        <dbReference type="SAM" id="MobiDB-lite"/>
    </source>
</evidence>
<evidence type="ECO:0000256" key="9">
    <source>
        <dbReference type="ARBA" id="ARBA00023180"/>
    </source>
</evidence>
<feature type="transmembrane region" description="Helical" evidence="11">
    <location>
        <begin position="362"/>
        <end position="386"/>
    </location>
</feature>
<dbReference type="GO" id="GO:0016887">
    <property type="term" value="F:ATP hydrolysis activity"/>
    <property type="evidence" value="ECO:0007669"/>
    <property type="project" value="InterPro"/>
</dbReference>
<dbReference type="GO" id="GO:0000329">
    <property type="term" value="C:fungal-type vacuole membrane"/>
    <property type="evidence" value="ECO:0007669"/>
    <property type="project" value="TreeGrafter"/>
</dbReference>
<dbReference type="GO" id="GO:0005524">
    <property type="term" value="F:ATP binding"/>
    <property type="evidence" value="ECO:0007669"/>
    <property type="project" value="UniProtKB-KW"/>
</dbReference>
<evidence type="ECO:0000256" key="2">
    <source>
        <dbReference type="ARBA" id="ARBA00022448"/>
    </source>
</evidence>
<evidence type="ECO:0000259" key="13">
    <source>
        <dbReference type="PROSITE" id="PS50929"/>
    </source>
</evidence>
<feature type="compositionally biased region" description="Acidic residues" evidence="10">
    <location>
        <begin position="963"/>
        <end position="977"/>
    </location>
</feature>
<feature type="transmembrane region" description="Helical" evidence="11">
    <location>
        <begin position="107"/>
        <end position="128"/>
    </location>
</feature>
<evidence type="ECO:0000256" key="5">
    <source>
        <dbReference type="ARBA" id="ARBA00022741"/>
    </source>
</evidence>
<feature type="transmembrane region" description="Helical" evidence="11">
    <location>
        <begin position="80"/>
        <end position="101"/>
    </location>
</feature>
<feature type="transmembrane region" description="Helical" evidence="11">
    <location>
        <begin position="181"/>
        <end position="203"/>
    </location>
</feature>
<dbReference type="InterPro" id="IPR036640">
    <property type="entry name" value="ABC1_TM_sf"/>
</dbReference>
<sequence>MPLYQLQVAIALSTSAVCSGLGFLATKQDDGKIQLPAFVTEDENGQPLQDPFDVTKPEDLVDGEPINEEQFWSKMRLRKIVLTGLFAIIFALQAVSLGWAVAEQDGLQLGIQIMHLLFSLYLVVVSACTVNKEYSVHTRMVFHMCGLTVLASALLGTTAILPSNSGPITSLFRLDLANESLGVPLILWHITVVLYVITCVIAFTMPTGPALHYPSDRIYSDKTLMAVTSKYEDNVSGVTGASLWDILLFSYTTKVVMLGHTSESLEIGDLPIVPADMRATTIYATMRVAMRRWKLRIGSWGPKPGSGWNIAYRLLRVNIVPFLTIVVLATTAAVLFYTPMLFLNRIVDYVQRDPERRDRSWGWFYCAGLFFTNAVCYMVTGQLWSVSTTTLQVRLRVQLNSILFAKTLIRKDVASSSSSNNETAKGDSDADKKKDDEDDFSSKAQVMTLMTTDVDRVSDFSWHIFTLFDSPVEIAVGTFFLYNLLGVSCFYGLAVTCLFMPLNHLAGKVVVGAQDNLMKARDERVALMNEVLGGIRMLKFMAWERSFESRVLKVRERELKYQKLNYMIEVLWNAIWNSSPIMVTLVAFYHFVIIRQQVLTPAVAFTSVSLQTVTEMADTDFVCRLPVSLLRDAYNTPVLSKFYPTVFNEMKFALNALPETLIGMLQSMVSLRRIEKYLNGAEVKPVPPLDGQSHPISLQSATVTWPQDRARGNGSTPSTAASTPRNKFVLIDLSLDFPRGELSLICGKLGSGKTLLLLALLGEADILTGQILCPRSPPDIIASFIGTQILEEEWIVEGVCAYVPQTAWLRNASIRDNILFDLPYNEQRYQKTLEVCALLSDLQILEDGDMSEIGERGVNLSGGQKARVSLARAVYSRASILFLDDVLSAVDAHTAHHLYHECLKGDLMRGRTIILVSHHVQLCAPGANYVVALDNGRVQFQGSRETFMSSDVLKSLSQSTNEPTDDKDEAPAIEDITDATPESKASGESSETSSTTAPAPELEDKVEKKAPRKLIEEEKRAVGRISKDIWLTYIKACGGALYWTTFALSLALAALSPVFENGWLRIWSGAAINESNTHSPLFYISIYAAINMLGAMFLPPASVHLC</sequence>
<keyword evidence="8 11" id="KW-0472">Membrane</keyword>
<dbReference type="InterPro" id="IPR003439">
    <property type="entry name" value="ABC_transporter-like_ATP-bd"/>
</dbReference>
<dbReference type="GO" id="GO:0140359">
    <property type="term" value="F:ABC-type transporter activity"/>
    <property type="evidence" value="ECO:0007669"/>
    <property type="project" value="InterPro"/>
</dbReference>
<dbReference type="PROSITE" id="PS50929">
    <property type="entry name" value="ABC_TM1F"/>
    <property type="match status" value="1"/>
</dbReference>
<evidence type="ECO:0000256" key="3">
    <source>
        <dbReference type="ARBA" id="ARBA00022692"/>
    </source>
</evidence>
<keyword evidence="2" id="KW-0813">Transport</keyword>
<feature type="transmembrane region" description="Helical" evidence="11">
    <location>
        <begin position="140"/>
        <end position="161"/>
    </location>
</feature>
<dbReference type="SUPFAM" id="SSF90123">
    <property type="entry name" value="ABC transporter transmembrane region"/>
    <property type="match status" value="1"/>
</dbReference>
<evidence type="ECO:0000256" key="8">
    <source>
        <dbReference type="ARBA" id="ARBA00023136"/>
    </source>
</evidence>